<reference evidence="1 2" key="1">
    <citation type="submission" date="2018-06" db="EMBL/GenBank/DDBJ databases">
        <title>Genomic Encyclopedia of Type Strains, Phase IV (KMG-IV): sequencing the most valuable type-strain genomes for metagenomic binning, comparative biology and taxonomic classification.</title>
        <authorList>
            <person name="Goeker M."/>
        </authorList>
    </citation>
    <scope>NUCLEOTIDE SEQUENCE [LARGE SCALE GENOMIC DNA]</scope>
    <source>
        <strain evidence="1 2">DSM 24032</strain>
    </source>
</reference>
<proteinExistence type="predicted"/>
<protein>
    <submittedName>
        <fullName evidence="1">Uncharacterized protein</fullName>
    </submittedName>
</protein>
<comment type="caution">
    <text evidence="1">The sequence shown here is derived from an EMBL/GenBank/DDBJ whole genome shotgun (WGS) entry which is preliminary data.</text>
</comment>
<name>A0A395JHT3_9GAMM</name>
<dbReference type="InParanoid" id="A0A395JHT3"/>
<evidence type="ECO:0000313" key="2">
    <source>
        <dbReference type="Proteomes" id="UP000253083"/>
    </source>
</evidence>
<dbReference type="Proteomes" id="UP000253083">
    <property type="component" value="Unassembled WGS sequence"/>
</dbReference>
<keyword evidence="2" id="KW-1185">Reference proteome</keyword>
<gene>
    <name evidence="1" type="ORF">DFR28_104326</name>
</gene>
<organism evidence="1 2">
    <name type="scientific">Arenicella xantha</name>
    <dbReference type="NCBI Taxonomy" id="644221"/>
    <lineage>
        <taxon>Bacteria</taxon>
        <taxon>Pseudomonadati</taxon>
        <taxon>Pseudomonadota</taxon>
        <taxon>Gammaproteobacteria</taxon>
        <taxon>Arenicellales</taxon>
        <taxon>Arenicellaceae</taxon>
        <taxon>Arenicella</taxon>
    </lineage>
</organism>
<evidence type="ECO:0000313" key="1">
    <source>
        <dbReference type="EMBL" id="RBP49395.1"/>
    </source>
</evidence>
<dbReference type="EMBL" id="QNRT01000004">
    <property type="protein sequence ID" value="RBP49395.1"/>
    <property type="molecule type" value="Genomic_DNA"/>
</dbReference>
<accession>A0A395JHT3</accession>
<sequence length="109" mass="12774">MLFAGCTHHDAEVSVPSHWRYDTEEFSFGLQIIDEENCIAYAIHHERDGVGSDCKYQVKGNNYLVMGIKSDDSLHEPEYYKYIPEKQIFRYILEEGSETTMFELKEIEN</sequence>
<dbReference type="AlphaFoldDB" id="A0A395JHT3"/>